<keyword evidence="2" id="KW-0732">Signal</keyword>
<feature type="compositionally biased region" description="Polar residues" evidence="1">
    <location>
        <begin position="70"/>
        <end position="84"/>
    </location>
</feature>
<evidence type="ECO:0000313" key="4">
    <source>
        <dbReference type="Proteomes" id="UP000700596"/>
    </source>
</evidence>
<organism evidence="3 4">
    <name type="scientific">Dendryphion nanum</name>
    <dbReference type="NCBI Taxonomy" id="256645"/>
    <lineage>
        <taxon>Eukaryota</taxon>
        <taxon>Fungi</taxon>
        <taxon>Dikarya</taxon>
        <taxon>Ascomycota</taxon>
        <taxon>Pezizomycotina</taxon>
        <taxon>Dothideomycetes</taxon>
        <taxon>Pleosporomycetidae</taxon>
        <taxon>Pleosporales</taxon>
        <taxon>Torulaceae</taxon>
        <taxon>Dendryphion</taxon>
    </lineage>
</organism>
<dbReference type="EMBL" id="JAGMWT010000002">
    <property type="protein sequence ID" value="KAH7135990.1"/>
    <property type="molecule type" value="Genomic_DNA"/>
</dbReference>
<reference evidence="3" key="1">
    <citation type="journal article" date="2021" name="Nat. Commun.">
        <title>Genetic determinants of endophytism in the Arabidopsis root mycobiome.</title>
        <authorList>
            <person name="Mesny F."/>
            <person name="Miyauchi S."/>
            <person name="Thiergart T."/>
            <person name="Pickel B."/>
            <person name="Atanasova L."/>
            <person name="Karlsson M."/>
            <person name="Huettel B."/>
            <person name="Barry K.W."/>
            <person name="Haridas S."/>
            <person name="Chen C."/>
            <person name="Bauer D."/>
            <person name="Andreopoulos W."/>
            <person name="Pangilinan J."/>
            <person name="LaButti K."/>
            <person name="Riley R."/>
            <person name="Lipzen A."/>
            <person name="Clum A."/>
            <person name="Drula E."/>
            <person name="Henrissat B."/>
            <person name="Kohler A."/>
            <person name="Grigoriev I.V."/>
            <person name="Martin F.M."/>
            <person name="Hacquard S."/>
        </authorList>
    </citation>
    <scope>NUCLEOTIDE SEQUENCE</scope>
    <source>
        <strain evidence="3">MPI-CAGE-CH-0243</strain>
    </source>
</reference>
<keyword evidence="4" id="KW-1185">Reference proteome</keyword>
<accession>A0A9P9ECT5</accession>
<feature type="region of interest" description="Disordered" evidence="1">
    <location>
        <begin position="64"/>
        <end position="84"/>
    </location>
</feature>
<evidence type="ECO:0000256" key="2">
    <source>
        <dbReference type="SAM" id="SignalP"/>
    </source>
</evidence>
<proteinExistence type="predicted"/>
<comment type="caution">
    <text evidence="3">The sequence shown here is derived from an EMBL/GenBank/DDBJ whole genome shotgun (WGS) entry which is preliminary data.</text>
</comment>
<feature type="signal peptide" evidence="2">
    <location>
        <begin position="1"/>
        <end position="16"/>
    </location>
</feature>
<evidence type="ECO:0000256" key="1">
    <source>
        <dbReference type="SAM" id="MobiDB-lite"/>
    </source>
</evidence>
<sequence>MGLLALVLILITASHAKSNRISISPLHPCNSGVLSLRHPPLPCDDMAHGYLGVNSTDLLNRSMAGGYPNGSGNVTGSEATESTS</sequence>
<gene>
    <name evidence="3" type="ORF">B0J11DRAFT_519678</name>
</gene>
<feature type="chain" id="PRO_5040318970" evidence="2">
    <location>
        <begin position="17"/>
        <end position="84"/>
    </location>
</feature>
<dbReference type="Proteomes" id="UP000700596">
    <property type="component" value="Unassembled WGS sequence"/>
</dbReference>
<evidence type="ECO:0000313" key="3">
    <source>
        <dbReference type="EMBL" id="KAH7135990.1"/>
    </source>
</evidence>
<name>A0A9P9ECT5_9PLEO</name>
<protein>
    <submittedName>
        <fullName evidence="3">Uncharacterized protein</fullName>
    </submittedName>
</protein>
<dbReference type="AlphaFoldDB" id="A0A9P9ECT5"/>